<evidence type="ECO:0008006" key="3">
    <source>
        <dbReference type="Google" id="ProtNLM"/>
    </source>
</evidence>
<organism evidence="1 2">
    <name type="scientific">Agrobacterium tumefaciens</name>
    <dbReference type="NCBI Taxonomy" id="358"/>
    <lineage>
        <taxon>Bacteria</taxon>
        <taxon>Pseudomonadati</taxon>
        <taxon>Pseudomonadota</taxon>
        <taxon>Alphaproteobacteria</taxon>
        <taxon>Hyphomicrobiales</taxon>
        <taxon>Rhizobiaceae</taxon>
        <taxon>Rhizobium/Agrobacterium group</taxon>
        <taxon>Agrobacterium</taxon>
        <taxon>Agrobacterium tumefaciens complex</taxon>
    </lineage>
</organism>
<accession>A0AA44EZD5</accession>
<dbReference type="RefSeq" id="WP_065658376.1">
    <property type="nucleotide sequence ID" value="NZ_CP123838.1"/>
</dbReference>
<gene>
    <name evidence="1" type="ORF">G6M46_00460</name>
</gene>
<dbReference type="EMBL" id="JAAMAY010000002">
    <property type="protein sequence ID" value="NTC26625.1"/>
    <property type="molecule type" value="Genomic_DNA"/>
</dbReference>
<proteinExistence type="predicted"/>
<dbReference type="AlphaFoldDB" id="A0AA44EZD5"/>
<comment type="caution">
    <text evidence="1">The sequence shown here is derived from an EMBL/GenBank/DDBJ whole genome shotgun (WGS) entry which is preliminary data.</text>
</comment>
<evidence type="ECO:0000313" key="1">
    <source>
        <dbReference type="EMBL" id="NTC26625.1"/>
    </source>
</evidence>
<reference evidence="1" key="1">
    <citation type="journal article" date="2020" name="Science">
        <title>Unexpected conservation and global transmission of agrobacterial virulence plasmids.</title>
        <authorList>
            <person name="Weisberg A.J."/>
            <person name="Davis E.W. 2nd"/>
            <person name="Tabima J."/>
            <person name="Belcher M.S."/>
            <person name="Miller M."/>
            <person name="Kuo C.H."/>
            <person name="Loper J.E."/>
            <person name="Grunwald N.J."/>
            <person name="Putnam M.L."/>
            <person name="Chang J.H."/>
        </authorList>
    </citation>
    <scope>NUCLEOTIDE SEQUENCE</scope>
    <source>
        <strain evidence="1">17-1853-1a</strain>
    </source>
</reference>
<evidence type="ECO:0000313" key="2">
    <source>
        <dbReference type="Proteomes" id="UP000702952"/>
    </source>
</evidence>
<name>A0AA44EZD5_AGRTU</name>
<sequence length="681" mass="70517">MAGVAYYNTGTATVAVNSKIVTGTGTNWLSVVGGLTAIKAGDKFGIHVGRPIIIASVDSNTQLTLEDNWPGPAQTNAAYKIELTSPDVIAVEALRRVLGSLSGGILYGVSQLTAAPNKALTIDENGAAALADLTTFGKSLIAALNSSAAYGALGVIPNAQLPTRIRETCTRVTTAGALDNIITSGWVSVASGDVITVNGPPSAGSGVCSTVLFDANAGAQTYYRVTNVAGGEKRWGRSKAGGTWTAWLEEPTQAFASNASNLISGEVADAVLPQSLKVAGMISGEVMASGFTQLNALSTTGFTKTQSGNNLVLTSTNTDPQIFLNLGGATAGSKARYVAFRYKRTAGTFDGNVYYSTAGHGYNGSYRKTWSREVVGQWNTVVLDMWDLTNGGTDWFDSSINIVRIDFVNASGVTVELAWVGAFSDRPAVYPQESVTDIRSGAPMIVGAFGLGAGSPVTLTSADNLNSLPSYTSFYRWASASQPVNSPGSITANAVMINQRWGSDAGAQAVFAIMGSGVPVALLRSQAGGNWTAWKRIDGSSDTVGDVVGPASSVDNGLAVYSGPTGKVLKAAPNSIVTNALLSNVPTATIKGRTAAGTGDVQDLTPAQARTIMDVAPTVARQVRLGAIAEFGTTAFEWNSAASGGFVTAMFLDGAWGVRNIRHRTVQQTDVSGNWVTVAQV</sequence>
<protein>
    <recommendedName>
        <fullName evidence="3">Minor tail protein</fullName>
    </recommendedName>
</protein>
<dbReference type="Proteomes" id="UP000702952">
    <property type="component" value="Unassembled WGS sequence"/>
</dbReference>